<dbReference type="Pfam" id="PF02727">
    <property type="entry name" value="Cu_amine_oxidN2"/>
    <property type="match status" value="1"/>
</dbReference>
<keyword evidence="18" id="KW-1185">Reference proteome</keyword>
<feature type="signal peptide" evidence="13">
    <location>
        <begin position="1"/>
        <end position="23"/>
    </location>
</feature>
<comment type="similarity">
    <text evidence="2 12">Belongs to the copper/topaquinone oxidase family.</text>
</comment>
<dbReference type="SUPFAM" id="SSF54416">
    <property type="entry name" value="Amine oxidase N-terminal region"/>
    <property type="match status" value="2"/>
</dbReference>
<evidence type="ECO:0000256" key="12">
    <source>
        <dbReference type="RuleBase" id="RU000672"/>
    </source>
</evidence>
<dbReference type="Pfam" id="PF02728">
    <property type="entry name" value="Cu_amine_oxidN3"/>
    <property type="match status" value="1"/>
</dbReference>
<evidence type="ECO:0000256" key="8">
    <source>
        <dbReference type="ARBA" id="ARBA00023157"/>
    </source>
</evidence>
<evidence type="ECO:0000256" key="4">
    <source>
        <dbReference type="ARBA" id="ARBA00022723"/>
    </source>
</evidence>
<evidence type="ECO:0000256" key="11">
    <source>
        <dbReference type="PIRSR" id="PIRSR600269-51"/>
    </source>
</evidence>
<evidence type="ECO:0000259" key="16">
    <source>
        <dbReference type="Pfam" id="PF02728"/>
    </source>
</evidence>
<evidence type="ECO:0000259" key="14">
    <source>
        <dbReference type="Pfam" id="PF01179"/>
    </source>
</evidence>
<dbReference type="FunFam" id="3.10.450.40:FF:000012">
    <property type="entry name" value="Amine oxidase"/>
    <property type="match status" value="1"/>
</dbReference>
<evidence type="ECO:0000256" key="10">
    <source>
        <dbReference type="PIRSR" id="PIRSR600269-50"/>
    </source>
</evidence>
<dbReference type="PANTHER" id="PTHR10638:SF87">
    <property type="entry name" value="AMINE OXIDASE [COPPER-CONTAINING] ALPHA 2, PEROXISOMAL-RELATED"/>
    <property type="match status" value="1"/>
</dbReference>
<dbReference type="GO" id="GO:0005507">
    <property type="term" value="F:copper ion binding"/>
    <property type="evidence" value="ECO:0007669"/>
    <property type="project" value="InterPro"/>
</dbReference>
<feature type="chain" id="PRO_5024395664" description="Amine oxidase" evidence="13">
    <location>
        <begin position="24"/>
        <end position="670"/>
    </location>
</feature>
<organism evidence="17 18">
    <name type="scientific">Carpinus fangiana</name>
    <dbReference type="NCBI Taxonomy" id="176857"/>
    <lineage>
        <taxon>Eukaryota</taxon>
        <taxon>Viridiplantae</taxon>
        <taxon>Streptophyta</taxon>
        <taxon>Embryophyta</taxon>
        <taxon>Tracheophyta</taxon>
        <taxon>Spermatophyta</taxon>
        <taxon>Magnoliopsida</taxon>
        <taxon>eudicotyledons</taxon>
        <taxon>Gunneridae</taxon>
        <taxon>Pentapetalae</taxon>
        <taxon>rosids</taxon>
        <taxon>fabids</taxon>
        <taxon>Fagales</taxon>
        <taxon>Betulaceae</taxon>
        <taxon>Carpinus</taxon>
    </lineage>
</organism>
<evidence type="ECO:0000313" key="17">
    <source>
        <dbReference type="EMBL" id="KAE8077021.1"/>
    </source>
</evidence>
<keyword evidence="4 12" id="KW-0479">Metal-binding</keyword>
<evidence type="ECO:0000256" key="7">
    <source>
        <dbReference type="ARBA" id="ARBA00023008"/>
    </source>
</evidence>
<keyword evidence="7 12" id="KW-0186">Copper</keyword>
<dbReference type="InterPro" id="IPR036460">
    <property type="entry name" value="Cu_amine_oxidase_C_sf"/>
</dbReference>
<comment type="PTM">
    <text evidence="11 12">Topaquinone (TPQ) is generated by copper-dependent autoxidation of a specific tyrosyl residue.</text>
</comment>
<dbReference type="OrthoDB" id="5379943at2759"/>
<feature type="active site" description="Schiff-base intermediate with substrate; via topaquinone" evidence="10">
    <location>
        <position position="406"/>
    </location>
</feature>
<dbReference type="Proteomes" id="UP000327013">
    <property type="component" value="Chromosome 6"/>
</dbReference>
<dbReference type="InterPro" id="IPR015800">
    <property type="entry name" value="Cu_amine_oxidase_N2"/>
</dbReference>
<feature type="modified residue" description="2',4',5'-topaquinone" evidence="11">
    <location>
        <position position="406"/>
    </location>
</feature>
<keyword evidence="5 10" id="KW-0801">TPQ</keyword>
<dbReference type="SUPFAM" id="SSF49998">
    <property type="entry name" value="Amine oxidase catalytic domain"/>
    <property type="match status" value="1"/>
</dbReference>
<feature type="domain" description="Copper amine oxidase catalytic" evidence="14">
    <location>
        <begin position="242"/>
        <end position="653"/>
    </location>
</feature>
<evidence type="ECO:0000256" key="9">
    <source>
        <dbReference type="ARBA" id="ARBA00048032"/>
    </source>
</evidence>
<evidence type="ECO:0000256" key="1">
    <source>
        <dbReference type="ARBA" id="ARBA00001935"/>
    </source>
</evidence>
<protein>
    <recommendedName>
        <fullName evidence="12">Amine oxidase</fullName>
        <ecNumber evidence="12">1.4.3.-</ecNumber>
    </recommendedName>
</protein>
<evidence type="ECO:0000313" key="18">
    <source>
        <dbReference type="Proteomes" id="UP000327013"/>
    </source>
</evidence>
<evidence type="ECO:0000256" key="6">
    <source>
        <dbReference type="ARBA" id="ARBA00023002"/>
    </source>
</evidence>
<dbReference type="InterPro" id="IPR016182">
    <property type="entry name" value="Cu_amine_oxidase_N-reg"/>
</dbReference>
<proteinExistence type="inferred from homology"/>
<accession>A0A5N6RGY7</accession>
<dbReference type="GO" id="GO:0008131">
    <property type="term" value="F:primary methylamine oxidase activity"/>
    <property type="evidence" value="ECO:0007669"/>
    <property type="project" value="UniProtKB-EC"/>
</dbReference>
<keyword evidence="13" id="KW-0732">Signal</keyword>
<dbReference type="EMBL" id="CM017326">
    <property type="protein sequence ID" value="KAE8077021.1"/>
    <property type="molecule type" value="Genomic_DNA"/>
</dbReference>
<dbReference type="Gene3D" id="3.10.450.40">
    <property type="match status" value="2"/>
</dbReference>
<feature type="domain" description="Copper amine oxidase N2-terminal" evidence="15">
    <location>
        <begin position="27"/>
        <end position="109"/>
    </location>
</feature>
<evidence type="ECO:0000256" key="3">
    <source>
        <dbReference type="ARBA" id="ARBA00011738"/>
    </source>
</evidence>
<keyword evidence="8" id="KW-1015">Disulfide bond</keyword>
<dbReference type="InterPro" id="IPR000269">
    <property type="entry name" value="Cu_amine_oxidase"/>
</dbReference>
<comment type="subunit">
    <text evidence="3">Homodimer.</text>
</comment>
<evidence type="ECO:0000256" key="2">
    <source>
        <dbReference type="ARBA" id="ARBA00007983"/>
    </source>
</evidence>
<dbReference type="Pfam" id="PF01179">
    <property type="entry name" value="Cu_amine_oxid"/>
    <property type="match status" value="1"/>
</dbReference>
<name>A0A5N6RGY7_9ROSI</name>
<evidence type="ECO:0000256" key="5">
    <source>
        <dbReference type="ARBA" id="ARBA00022772"/>
    </source>
</evidence>
<dbReference type="AlphaFoldDB" id="A0A5N6RGY7"/>
<dbReference type="EC" id="1.4.3.-" evidence="12"/>
<comment type="cofactor">
    <cofactor evidence="1">
        <name>Cu cation</name>
        <dbReference type="ChEBI" id="CHEBI:23378"/>
    </cofactor>
</comment>
<evidence type="ECO:0000259" key="15">
    <source>
        <dbReference type="Pfam" id="PF02727"/>
    </source>
</evidence>
<dbReference type="PANTHER" id="PTHR10638">
    <property type="entry name" value="COPPER AMINE OXIDASE"/>
    <property type="match status" value="1"/>
</dbReference>
<dbReference type="FunFam" id="2.70.98.20:FF:000004">
    <property type="entry name" value="Amine oxidase"/>
    <property type="match status" value="1"/>
</dbReference>
<dbReference type="GO" id="GO:0009308">
    <property type="term" value="P:amine metabolic process"/>
    <property type="evidence" value="ECO:0007669"/>
    <property type="project" value="UniProtKB-UniRule"/>
</dbReference>
<evidence type="ECO:0000256" key="13">
    <source>
        <dbReference type="SAM" id="SignalP"/>
    </source>
</evidence>
<reference evidence="17 18" key="1">
    <citation type="submission" date="2019-06" db="EMBL/GenBank/DDBJ databases">
        <title>A chromosomal-level reference genome of Carpinus fangiana (Coryloideae, Betulaceae).</title>
        <authorList>
            <person name="Yang X."/>
            <person name="Wang Z."/>
            <person name="Zhang L."/>
            <person name="Hao G."/>
            <person name="Liu J."/>
            <person name="Yang Y."/>
        </authorList>
    </citation>
    <scope>NUCLEOTIDE SEQUENCE [LARGE SCALE GENOMIC DNA]</scope>
    <source>
        <strain evidence="17">Cfa_2016G</strain>
        <tissue evidence="17">Leaf</tissue>
    </source>
</reference>
<feature type="domain" description="Copper amine oxidase N3-terminal" evidence="16">
    <location>
        <begin position="120"/>
        <end position="216"/>
    </location>
</feature>
<dbReference type="Gene3D" id="2.70.98.20">
    <property type="entry name" value="Copper amine oxidase, catalytic domain"/>
    <property type="match status" value="1"/>
</dbReference>
<sequence length="670" mass="75762">MASTLTLMVFLLLSLYTFSLVSSHQYHPLDPLTPSEFTLVRTIVKKSYPSPNHNLTFQYIGLDEPDKPTILSWLSNPASKPPPRRASVITRVEKQSHEIMVEFSTRSIVYDNVYLGHGYPLLTLDEQSAATELPETYEPFIKSIEKRGLKLSEVVCSTYTTGWYGEAKSKRVLKLQCYYKEGTVNFYMRPVEGILLVVDLDEMKIVEYYDRSIAPVPKAEGTDYQASTQKPPFGPHPNGATFFQPDGPGFKIDGHIISWANWIFHLGFDVRVGPIISTASIYDVEKQTYRQVLYRGYISELFVPYMDPTEDWYYKTFFDCGEFGFGQSAVSLQPFADCPANAVFRDAYYAGEDGVPVKISNALCIFERYAGNIMWRHTELGILDEIREVRPEVSLVVRMVAVVGNYDYIIDWEFKPSGTIKLGVGLTGILEVKGVIYTHTDEIREDVHGTLLANNTIGIYHDHFLTYYLDLDVDGEANSFVKNNLEMIRTTNQSSPRKSYWTVVSETAKTEGEARIQLGLNQPELIVVNPNKKTKVGNNVGYRLIPGSVAHPLLSYDDYPQIRGAFTNKNVWVTPYNKSEKWAGGAFVDQSRGEDTLAVWSLRNREIENKDIVLWYTIGFHHVPSQDEFPVMPTLSGGFELRPNNFFESNPVLKTRAPSVVAGPNCTTQG</sequence>
<dbReference type="InterPro" id="IPR015802">
    <property type="entry name" value="Cu_amine_oxidase_N3"/>
</dbReference>
<dbReference type="FunFam" id="3.10.450.40:FF:000005">
    <property type="entry name" value="Amine oxidase"/>
    <property type="match status" value="1"/>
</dbReference>
<gene>
    <name evidence="17" type="ORF">FH972_015630</name>
</gene>
<dbReference type="GO" id="GO:0048038">
    <property type="term" value="F:quinone binding"/>
    <property type="evidence" value="ECO:0007669"/>
    <property type="project" value="InterPro"/>
</dbReference>
<comment type="catalytic activity">
    <reaction evidence="9">
        <text>a primary methyl amine + O2 + H2O = an aldehyde + H2O2 + NH4(+)</text>
        <dbReference type="Rhea" id="RHEA:16153"/>
        <dbReference type="ChEBI" id="CHEBI:15377"/>
        <dbReference type="ChEBI" id="CHEBI:15379"/>
        <dbReference type="ChEBI" id="CHEBI:16240"/>
        <dbReference type="ChEBI" id="CHEBI:17478"/>
        <dbReference type="ChEBI" id="CHEBI:28938"/>
        <dbReference type="ChEBI" id="CHEBI:228804"/>
        <dbReference type="EC" id="1.4.3.21"/>
    </reaction>
</comment>
<keyword evidence="6 12" id="KW-0560">Oxidoreductase</keyword>
<dbReference type="InterPro" id="IPR015798">
    <property type="entry name" value="Cu_amine_oxidase_C"/>
</dbReference>
<feature type="active site" description="Proton acceptor" evidence="10">
    <location>
        <position position="319"/>
    </location>
</feature>
<comment type="cofactor">
    <cofactor evidence="12">
        <name>Cu cation</name>
        <dbReference type="ChEBI" id="CHEBI:23378"/>
    </cofactor>
    <text evidence="12">Contains 1 topaquinone per subunit.</text>
</comment>